<proteinExistence type="inferred from homology"/>
<evidence type="ECO:0000256" key="7">
    <source>
        <dbReference type="PROSITE-ProRule" id="PRU01360"/>
    </source>
</evidence>
<feature type="signal peptide" evidence="8">
    <location>
        <begin position="1"/>
        <end position="28"/>
    </location>
</feature>
<comment type="similarity">
    <text evidence="7">Belongs to the TonB-dependent receptor family.</text>
</comment>
<dbReference type="SUPFAM" id="SSF56935">
    <property type="entry name" value="Porins"/>
    <property type="match status" value="1"/>
</dbReference>
<name>A0ABX9AS98_9ENTR</name>
<feature type="chain" id="PRO_5045187673" evidence="8">
    <location>
        <begin position="29"/>
        <end position="931"/>
    </location>
</feature>
<keyword evidence="3 7" id="KW-1134">Transmembrane beta strand</keyword>
<evidence type="ECO:0000259" key="9">
    <source>
        <dbReference type="SMART" id="SM00965"/>
    </source>
</evidence>
<feature type="domain" description="Secretin/TonB short N-terminal" evidence="9">
    <location>
        <begin position="54"/>
        <end position="106"/>
    </location>
</feature>
<dbReference type="InterPro" id="IPR037066">
    <property type="entry name" value="Plug_dom_sf"/>
</dbReference>
<dbReference type="Proteomes" id="UP000825886">
    <property type="component" value="Chromosome"/>
</dbReference>
<keyword evidence="4 7" id="KW-0812">Transmembrane</keyword>
<dbReference type="InterPro" id="IPR011662">
    <property type="entry name" value="Secretin/TonB_short_N"/>
</dbReference>
<dbReference type="SMART" id="SM00965">
    <property type="entry name" value="STN"/>
    <property type="match status" value="1"/>
</dbReference>
<evidence type="ECO:0000313" key="11">
    <source>
        <dbReference type="Proteomes" id="UP000825886"/>
    </source>
</evidence>
<dbReference type="Gene3D" id="2.170.130.10">
    <property type="entry name" value="TonB-dependent receptor, plug domain"/>
    <property type="match status" value="1"/>
</dbReference>
<evidence type="ECO:0000256" key="2">
    <source>
        <dbReference type="ARBA" id="ARBA00022448"/>
    </source>
</evidence>
<dbReference type="Pfam" id="PF07715">
    <property type="entry name" value="Plug"/>
    <property type="match status" value="1"/>
</dbReference>
<accession>A0ABX9AS98</accession>
<reference evidence="10 11" key="1">
    <citation type="submission" date="2021-08" db="EMBL/GenBank/DDBJ databases">
        <title>Culture and genomic analysis of Symbiopectobacterium purcellii sp. nov. gen. nov., isolated from the leafhopper Empoasca decipiens.</title>
        <authorList>
            <person name="Nadal-Jimenez P."/>
            <person name="Siozios S."/>
            <person name="Halliday N."/>
            <person name="Camara M."/>
            <person name="Hurst G.D.D."/>
        </authorList>
    </citation>
    <scope>NUCLEOTIDE SEQUENCE [LARGE SCALE GENOMIC DNA]</scope>
    <source>
        <strain evidence="10 11">SyEd1</strain>
    </source>
</reference>
<evidence type="ECO:0000256" key="3">
    <source>
        <dbReference type="ARBA" id="ARBA00022452"/>
    </source>
</evidence>
<dbReference type="Gene3D" id="3.55.50.30">
    <property type="match status" value="1"/>
</dbReference>
<comment type="subcellular location">
    <subcellularLocation>
        <location evidence="1 7">Cell outer membrane</location>
        <topology evidence="1 7">Multi-pass membrane protein</topology>
    </subcellularLocation>
</comment>
<evidence type="ECO:0000313" key="10">
    <source>
        <dbReference type="EMBL" id="QZN96660.1"/>
    </source>
</evidence>
<keyword evidence="6 7" id="KW-0998">Cell outer membrane</keyword>
<dbReference type="InterPro" id="IPR036942">
    <property type="entry name" value="Beta-barrel_TonB_sf"/>
</dbReference>
<evidence type="ECO:0000256" key="5">
    <source>
        <dbReference type="ARBA" id="ARBA00023136"/>
    </source>
</evidence>
<dbReference type="PROSITE" id="PS52016">
    <property type="entry name" value="TONB_DEPENDENT_REC_3"/>
    <property type="match status" value="1"/>
</dbReference>
<dbReference type="EMBL" id="CP081864">
    <property type="protein sequence ID" value="QZN96660.1"/>
    <property type="molecule type" value="Genomic_DNA"/>
</dbReference>
<dbReference type="Pfam" id="PF07660">
    <property type="entry name" value="STN"/>
    <property type="match status" value="1"/>
</dbReference>
<sequence length="931" mass="104017">MSIFITQQGKYWSQAVLTVALSAGMAQAATVSTVQLPAQPLEKSLMQLARQTGVNFGVDSQLVAGKQAQALSGSYSVEQALEALLRGNNLYAEPTDDGKGFIIRPLAQISAKPTTSENQEDVPSAAAGRNRRDVITVQARVLPGPMEIGSQQLTAEDIAKKPQANGNVTELLRTNPNVQFAETSRSSASPGEIAPDVVSFHGGKFYNNNFIIDGMSNNDRLNPGDNVGAISAAPNGNSANDFPSGHPESFWIDTNLIESMSVFDSNISAKYGQFTGGVIDIKLKRPSFTEASGAVGYRTSRDAWTKYHLTSTEEKTFSTATALNKQPRFTKNFYNFYSSQPLSDNAAVMFVYDRKNSVIPYWHKYMGTWQNQDRLSENYMLRGAWDPDANNQVDLQLLYAPHTSSYVRANTRNGEYTNEGGGYSVNLKWDNRNTFGVMTSNLAYKQNENTINNQKRDYYNWLRTESIDWASAVATAQEGGFGKVETAQRSINLKQGFQFTPFSTYSLEHQWDIGYDVTLSQASYRRKETTYSYTSPRRSSTIVCGGDSACIDGEQYHNKRTVYGVSDITVDAGTYGAYVQDTLKLYRLTAVPGIRVDFDDYMQNLNVSPRFSSSYDVWGDRSTELFGGMSRYYAGNVLAYKLREARAQPYTECRADHVNSTGACTAALTTSSTPADWVYEKPLSAVNYRYTSLNTPYSDEKTLGVKQRIANTFWTLKWVHRKDKDEFARSEEKINGAYELTNNGQSESNTYSLEIEPVAPIEWGPAIFKWRAGGNIFNSKSSNKTYDADVDVDGFVIYKGKPMRAIDMPAEDFNRPWMAFVELNTEIPDWRLDWTQRVNYVGGYKAVSYQTTVVCPGDDRCGGLVGSGDVYEEEQYGTNMILDWRISYTQPLGKQKLKVGVDVLNVLDKANKTESNYGLGRQFWLDVTYSW</sequence>
<keyword evidence="5 7" id="KW-0472">Membrane</keyword>
<evidence type="ECO:0000256" key="8">
    <source>
        <dbReference type="SAM" id="SignalP"/>
    </source>
</evidence>
<dbReference type="Gene3D" id="2.40.170.20">
    <property type="entry name" value="TonB-dependent receptor, beta-barrel domain"/>
    <property type="match status" value="1"/>
</dbReference>
<keyword evidence="2 7" id="KW-0813">Transport</keyword>
<evidence type="ECO:0000256" key="1">
    <source>
        <dbReference type="ARBA" id="ARBA00004571"/>
    </source>
</evidence>
<organism evidence="10 11">
    <name type="scientific">Symbiopectobacterium purcellii</name>
    <dbReference type="NCBI Taxonomy" id="2871826"/>
    <lineage>
        <taxon>Bacteria</taxon>
        <taxon>Pseudomonadati</taxon>
        <taxon>Pseudomonadota</taxon>
        <taxon>Gammaproteobacteria</taxon>
        <taxon>Enterobacterales</taxon>
        <taxon>Enterobacteriaceae</taxon>
    </lineage>
</organism>
<keyword evidence="8" id="KW-0732">Signal</keyword>
<gene>
    <name evidence="10" type="ORF">K6K13_04280</name>
</gene>
<dbReference type="InterPro" id="IPR039426">
    <property type="entry name" value="TonB-dep_rcpt-like"/>
</dbReference>
<evidence type="ECO:0000256" key="6">
    <source>
        <dbReference type="ARBA" id="ARBA00023237"/>
    </source>
</evidence>
<evidence type="ECO:0000256" key="4">
    <source>
        <dbReference type="ARBA" id="ARBA00022692"/>
    </source>
</evidence>
<keyword evidence="11" id="KW-1185">Reference proteome</keyword>
<dbReference type="RefSeq" id="WP_222159687.1">
    <property type="nucleotide sequence ID" value="NZ_CP081864.1"/>
</dbReference>
<dbReference type="InterPro" id="IPR012910">
    <property type="entry name" value="Plug_dom"/>
</dbReference>
<protein>
    <submittedName>
        <fullName evidence="10">Secretin and TonB N-terminal domain-containing protein</fullName>
    </submittedName>
</protein>